<feature type="region of interest" description="Disordered" evidence="1">
    <location>
        <begin position="348"/>
        <end position="367"/>
    </location>
</feature>
<protein>
    <submittedName>
        <fullName evidence="2">Uncharacterized protein</fullName>
    </submittedName>
</protein>
<evidence type="ECO:0000256" key="1">
    <source>
        <dbReference type="SAM" id="MobiDB-lite"/>
    </source>
</evidence>
<sequence>MAANIRRRMTVGHHHLFNINSVAWLESTLSGRGLHMHSVLFRHHLGLCGKRVSRDRAAQPPDTLEKGPHARFCSAQPNIPAAPRDPRYFRSDPPGVVTPEANGGLETDYTAVSTKYLGYEAFHCTFRLACKPAQTWKQTLVTFVAGIQLLTSDNGLVAPTGSIVPQVSISPVLYRPIIVTCHITCHVPVTHTTSSRQGSTPITESCKSGQIRPSSPPSQSFLGLSYPRNPEKHRRSCGLPPPLIPHPRHPAIGRGGQRPTSKDAHSTTFYNTPHFACRAAMTDADALHFYHDTTKPKKRAVHSPTRRRRISGRKKKPEILHRCQTKAARPSPTAPHRLPALVLGGHAGQPHAEEERQELKEATLGKTRRPLIKFPGRRRASEPECYIGPQTYRRRHGSSIPLDLRRRHRQTSTAPAMIQTAKHTATLILVEESHLISPHPFTDTHVIRDHEFTRRESIVIDPHPLSAVISATPPFVSKNPIRSLLCSQNPNLKVNHAPCQAITHHPDAAARSLCITHHGVSLCVVTRPLVVTLAATTYGKVQRIPTWSTRKLGKENPRIATNLINLLYFRSTEQPGLRSPIGYHSTPTPLFSPEIQPLTFNPVWVIPNGNCRFITAKDTHAHAFNILTHPTAQQGSLDTPTMTLSHIFVLNLNQVEKKLSHLHMKSGARNTEELPAQTHHPLFYLVHIHLSVSQYLTDLSGSERSYNARKQQQVAETGTTNGLTMMESHSESVDLHGSPSHHHQPSIGYTCTLASVLQFHYLTAKPTLKLQNSNGSHTLSTVTTPSPDTAYRIASVSRISEWAPIQRAFPTPAVSLLRSLPCCPAALLPPPFTPIHDPTPLQVVPVWVSYPLLPFHFPTWSNFSQFPLGGIATVCTADTLHTTPFWPIRGGLPLGALVPLKDPSMREDRPLLQAYVQCRAWVQYCSTATHNPPHTKNLTMVKGGAEILNQKKVSVVAHASQRRPTCPDAYQEIQIGFPSTRYFRPMPHPPHLALFYNMISYTATPGPRVGYHQPPQIFKCPFPAPKNPVMPPPPGDASIKKIQGGIIRKN</sequence>
<evidence type="ECO:0000313" key="3">
    <source>
        <dbReference type="Proteomes" id="UP000830671"/>
    </source>
</evidence>
<feature type="compositionally biased region" description="Basic and acidic residues" evidence="1">
    <location>
        <begin position="351"/>
        <end position="363"/>
    </location>
</feature>
<feature type="region of interest" description="Disordered" evidence="1">
    <location>
        <begin position="191"/>
        <end position="222"/>
    </location>
</feature>
<dbReference type="EMBL" id="CP019479">
    <property type="protein sequence ID" value="UQC88508.1"/>
    <property type="molecule type" value="Genomic_DNA"/>
</dbReference>
<dbReference type="AlphaFoldDB" id="A0A9Q8WM00"/>
<feature type="region of interest" description="Disordered" evidence="1">
    <location>
        <begin position="56"/>
        <end position="102"/>
    </location>
</feature>
<gene>
    <name evidence="2" type="ORF">CLUP02_14033</name>
</gene>
<feature type="compositionally biased region" description="Basic and acidic residues" evidence="1">
    <location>
        <begin position="56"/>
        <end position="68"/>
    </location>
</feature>
<keyword evidence="3" id="KW-1185">Reference proteome</keyword>
<dbReference type="RefSeq" id="XP_049150112.1">
    <property type="nucleotide sequence ID" value="XM_049292966.1"/>
</dbReference>
<dbReference type="GeneID" id="73347976"/>
<reference evidence="2" key="1">
    <citation type="journal article" date="2021" name="Mol. Plant Microbe Interact.">
        <title>Complete Genome Sequence of the Plant-Pathogenic Fungus Colletotrichum lupini.</title>
        <authorList>
            <person name="Baroncelli R."/>
            <person name="Pensec F."/>
            <person name="Da Lio D."/>
            <person name="Boufleur T."/>
            <person name="Vicente I."/>
            <person name="Sarrocco S."/>
            <person name="Picot A."/>
            <person name="Baraldi E."/>
            <person name="Sukno S."/>
            <person name="Thon M."/>
            <person name="Le Floch G."/>
        </authorList>
    </citation>
    <scope>NUCLEOTIDE SEQUENCE</scope>
    <source>
        <strain evidence="2">IMI 504893</strain>
    </source>
</reference>
<evidence type="ECO:0000313" key="2">
    <source>
        <dbReference type="EMBL" id="UQC88508.1"/>
    </source>
</evidence>
<name>A0A9Q8WM00_9PEZI</name>
<feature type="compositionally biased region" description="Basic residues" evidence="1">
    <location>
        <begin position="296"/>
        <end position="316"/>
    </location>
</feature>
<dbReference type="KEGG" id="clup:CLUP02_14033"/>
<accession>A0A9Q8WM00</accession>
<feature type="region of interest" description="Disordered" evidence="1">
    <location>
        <begin position="295"/>
        <end position="318"/>
    </location>
</feature>
<proteinExistence type="predicted"/>
<dbReference type="Proteomes" id="UP000830671">
    <property type="component" value="Chromosome 7"/>
</dbReference>
<organism evidence="2 3">
    <name type="scientific">Colletotrichum lupini</name>
    <dbReference type="NCBI Taxonomy" id="145971"/>
    <lineage>
        <taxon>Eukaryota</taxon>
        <taxon>Fungi</taxon>
        <taxon>Dikarya</taxon>
        <taxon>Ascomycota</taxon>
        <taxon>Pezizomycotina</taxon>
        <taxon>Sordariomycetes</taxon>
        <taxon>Hypocreomycetidae</taxon>
        <taxon>Glomerellales</taxon>
        <taxon>Glomerellaceae</taxon>
        <taxon>Colletotrichum</taxon>
        <taxon>Colletotrichum acutatum species complex</taxon>
    </lineage>
</organism>